<dbReference type="AlphaFoldDB" id="A0A8J2XK85"/>
<dbReference type="SMART" id="SM00342">
    <property type="entry name" value="HTH_ARAC"/>
    <property type="match status" value="1"/>
</dbReference>
<dbReference type="InterPro" id="IPR011051">
    <property type="entry name" value="RmlC_Cupin_sf"/>
</dbReference>
<dbReference type="GO" id="GO:0043565">
    <property type="term" value="F:sequence-specific DNA binding"/>
    <property type="evidence" value="ECO:0007669"/>
    <property type="project" value="InterPro"/>
</dbReference>
<dbReference type="SUPFAM" id="SSF51182">
    <property type="entry name" value="RmlC-like cupins"/>
    <property type="match status" value="1"/>
</dbReference>
<keyword evidence="3" id="KW-1185">Reference proteome</keyword>
<sequence length="251" mass="26907">MAHHSLAAVVQENAERFLGHAEHSHDVPHLIHVVSGAAVVTAAGREFPLRERESLWLDLAVPHAMRVEEEGTAVFGPMLVPACRPCTAVVPLGRRETITAVVNSVLVAGPRTEEQLAACRLELSRAVRRSQGVRFPVPVPTSPAARGIAEACVDSPLPLGALAAGQYISARQAQRLFREETGLSFVSWRTRARLNEAVPQLLAGVPAAQVARQIGYTTTAGLWRALARELGVPVERVRSGSLDVLATTPDP</sequence>
<gene>
    <name evidence="2" type="ORF">GCM10011333_14090</name>
</gene>
<protein>
    <submittedName>
        <fullName evidence="2">AraC family transcriptional regulator</fullName>
    </submittedName>
</protein>
<dbReference type="GO" id="GO:0003700">
    <property type="term" value="F:DNA-binding transcription factor activity"/>
    <property type="evidence" value="ECO:0007669"/>
    <property type="project" value="InterPro"/>
</dbReference>
<dbReference type="Proteomes" id="UP000616114">
    <property type="component" value="Unassembled WGS sequence"/>
</dbReference>
<evidence type="ECO:0000259" key="1">
    <source>
        <dbReference type="PROSITE" id="PS01124"/>
    </source>
</evidence>
<evidence type="ECO:0000313" key="2">
    <source>
        <dbReference type="EMBL" id="GGA12419.1"/>
    </source>
</evidence>
<organism evidence="2 3">
    <name type="scientific">Sediminivirga luteola</name>
    <dbReference type="NCBI Taxonomy" id="1774748"/>
    <lineage>
        <taxon>Bacteria</taxon>
        <taxon>Bacillati</taxon>
        <taxon>Actinomycetota</taxon>
        <taxon>Actinomycetes</taxon>
        <taxon>Micrococcales</taxon>
        <taxon>Brevibacteriaceae</taxon>
        <taxon>Sediminivirga</taxon>
    </lineage>
</organism>
<dbReference type="InterPro" id="IPR018060">
    <property type="entry name" value="HTH_AraC"/>
</dbReference>
<dbReference type="PANTHER" id="PTHR11019:SF199">
    <property type="entry name" value="HTH-TYPE TRANSCRIPTIONAL REGULATOR NIMR"/>
    <property type="match status" value="1"/>
</dbReference>
<dbReference type="Pfam" id="PF07883">
    <property type="entry name" value="Cupin_2"/>
    <property type="match status" value="1"/>
</dbReference>
<dbReference type="EMBL" id="BMFY01000005">
    <property type="protein sequence ID" value="GGA12419.1"/>
    <property type="molecule type" value="Genomic_DNA"/>
</dbReference>
<dbReference type="PROSITE" id="PS01124">
    <property type="entry name" value="HTH_ARAC_FAMILY_2"/>
    <property type="match status" value="1"/>
</dbReference>
<name>A0A8J2XK85_9MICO</name>
<evidence type="ECO:0000313" key="3">
    <source>
        <dbReference type="Proteomes" id="UP000616114"/>
    </source>
</evidence>
<dbReference type="Gene3D" id="2.60.120.10">
    <property type="entry name" value="Jelly Rolls"/>
    <property type="match status" value="1"/>
</dbReference>
<dbReference type="InterPro" id="IPR013096">
    <property type="entry name" value="Cupin_2"/>
</dbReference>
<accession>A0A8J2XK85</accession>
<comment type="caution">
    <text evidence="2">The sequence shown here is derived from an EMBL/GenBank/DDBJ whole genome shotgun (WGS) entry which is preliminary data.</text>
</comment>
<proteinExistence type="predicted"/>
<dbReference type="InterPro" id="IPR014710">
    <property type="entry name" value="RmlC-like_jellyroll"/>
</dbReference>
<dbReference type="Gene3D" id="1.10.10.60">
    <property type="entry name" value="Homeodomain-like"/>
    <property type="match status" value="1"/>
</dbReference>
<dbReference type="PANTHER" id="PTHR11019">
    <property type="entry name" value="HTH-TYPE TRANSCRIPTIONAL REGULATOR NIMR"/>
    <property type="match status" value="1"/>
</dbReference>
<feature type="domain" description="HTH araC/xylS-type" evidence="1">
    <location>
        <begin position="143"/>
        <end position="240"/>
    </location>
</feature>
<dbReference type="Pfam" id="PF12833">
    <property type="entry name" value="HTH_18"/>
    <property type="match status" value="1"/>
</dbReference>
<reference evidence="2" key="2">
    <citation type="submission" date="2020-09" db="EMBL/GenBank/DDBJ databases">
        <authorList>
            <person name="Sun Q."/>
            <person name="Zhou Y."/>
        </authorList>
    </citation>
    <scope>NUCLEOTIDE SEQUENCE</scope>
    <source>
        <strain evidence="2">CGMCC 1.12785</strain>
    </source>
</reference>
<reference evidence="2" key="1">
    <citation type="journal article" date="2014" name="Int. J. Syst. Evol. Microbiol.">
        <title>Complete genome sequence of Corynebacterium casei LMG S-19264T (=DSM 44701T), isolated from a smear-ripened cheese.</title>
        <authorList>
            <consortium name="US DOE Joint Genome Institute (JGI-PGF)"/>
            <person name="Walter F."/>
            <person name="Albersmeier A."/>
            <person name="Kalinowski J."/>
            <person name="Ruckert C."/>
        </authorList>
    </citation>
    <scope>NUCLEOTIDE SEQUENCE</scope>
    <source>
        <strain evidence="2">CGMCC 1.12785</strain>
    </source>
</reference>
<dbReference type="RefSeq" id="WP_188550228.1">
    <property type="nucleotide sequence ID" value="NZ_BMFY01000005.1"/>
</dbReference>